<dbReference type="OrthoDB" id="9808891at2"/>
<dbReference type="GO" id="GO:0003755">
    <property type="term" value="F:peptidyl-prolyl cis-trans isomerase activity"/>
    <property type="evidence" value="ECO:0007669"/>
    <property type="project" value="UniProtKB-UniRule"/>
</dbReference>
<feature type="region of interest" description="Disordered" evidence="7">
    <location>
        <begin position="1"/>
        <end position="24"/>
    </location>
</feature>
<protein>
    <recommendedName>
        <fullName evidence="6">Peptidyl-prolyl cis-trans isomerase</fullName>
        <ecNumber evidence="6">5.2.1.8</ecNumber>
    </recommendedName>
</protein>
<evidence type="ECO:0000256" key="3">
    <source>
        <dbReference type="ARBA" id="ARBA00023110"/>
    </source>
</evidence>
<dbReference type="InterPro" id="IPR001179">
    <property type="entry name" value="PPIase_FKBP_dom"/>
</dbReference>
<comment type="catalytic activity">
    <reaction evidence="1 5 6">
        <text>[protein]-peptidylproline (omega=180) = [protein]-peptidylproline (omega=0)</text>
        <dbReference type="Rhea" id="RHEA:16237"/>
        <dbReference type="Rhea" id="RHEA-COMP:10747"/>
        <dbReference type="Rhea" id="RHEA-COMP:10748"/>
        <dbReference type="ChEBI" id="CHEBI:83833"/>
        <dbReference type="ChEBI" id="CHEBI:83834"/>
        <dbReference type="EC" id="5.2.1.8"/>
    </reaction>
</comment>
<dbReference type="Gene3D" id="2.40.10.330">
    <property type="match status" value="1"/>
</dbReference>
<organism evidence="9 10">
    <name type="scientific">Thiohalocapsa marina</name>
    <dbReference type="NCBI Taxonomy" id="424902"/>
    <lineage>
        <taxon>Bacteria</taxon>
        <taxon>Pseudomonadati</taxon>
        <taxon>Pseudomonadota</taxon>
        <taxon>Gammaproteobacteria</taxon>
        <taxon>Chromatiales</taxon>
        <taxon>Chromatiaceae</taxon>
        <taxon>Thiohalocapsa</taxon>
    </lineage>
</organism>
<dbReference type="Proteomes" id="UP000322981">
    <property type="component" value="Unassembled WGS sequence"/>
</dbReference>
<dbReference type="PANTHER" id="PTHR47861:SF4">
    <property type="entry name" value="FKBP-TYPE 16 KDA PEPTIDYL-PROLYL CIS-TRANS ISOMERASE"/>
    <property type="match status" value="1"/>
</dbReference>
<accession>A0A5M8FSA2</accession>
<evidence type="ECO:0000259" key="8">
    <source>
        <dbReference type="PROSITE" id="PS50059"/>
    </source>
</evidence>
<dbReference type="PANTHER" id="PTHR47861">
    <property type="entry name" value="FKBP-TYPE PEPTIDYL-PROLYL CIS-TRANS ISOMERASE SLYD"/>
    <property type="match status" value="1"/>
</dbReference>
<evidence type="ECO:0000256" key="5">
    <source>
        <dbReference type="PROSITE-ProRule" id="PRU00277"/>
    </source>
</evidence>
<evidence type="ECO:0000313" key="10">
    <source>
        <dbReference type="Proteomes" id="UP000322981"/>
    </source>
</evidence>
<dbReference type="SUPFAM" id="SSF54534">
    <property type="entry name" value="FKBP-like"/>
    <property type="match status" value="1"/>
</dbReference>
<dbReference type="Gene3D" id="3.10.50.40">
    <property type="match status" value="1"/>
</dbReference>
<keyword evidence="3 5" id="KW-0697">Rotamase</keyword>
<keyword evidence="10" id="KW-1185">Reference proteome</keyword>
<evidence type="ECO:0000256" key="2">
    <source>
        <dbReference type="ARBA" id="ARBA00006577"/>
    </source>
</evidence>
<sequence length="167" mass="17702">MMMPSRARTADAGEAATTETGKEAAARTIAHGRQATLHLAIHLDDGTEVVSTFDDEPLHCRIGDGTLAKGLEGLLEGLAVGEEMQILADGTDIYGPIDEGLLQTLPRADLPPDFLPEPGQVLRFETPGGQETAGTIIGADEDGVRVDFNHPLSRRGLRVRVKVLAIG</sequence>
<reference evidence="9 10" key="1">
    <citation type="submission" date="2019-09" db="EMBL/GenBank/DDBJ databases">
        <title>Whole-genome sequence of the purple sulfur bacterium Thiohalocapsa marina DSM 19078.</title>
        <authorList>
            <person name="Kyndt J.A."/>
            <person name="Meyer T.E."/>
        </authorList>
    </citation>
    <scope>NUCLEOTIDE SEQUENCE [LARGE SCALE GENOMIC DNA]</scope>
    <source>
        <strain evidence="9 10">DSM 19078</strain>
    </source>
</reference>
<evidence type="ECO:0000313" key="9">
    <source>
        <dbReference type="EMBL" id="KAA6186295.1"/>
    </source>
</evidence>
<dbReference type="EMBL" id="VWXX01000005">
    <property type="protein sequence ID" value="KAA6186295.1"/>
    <property type="molecule type" value="Genomic_DNA"/>
</dbReference>
<dbReference type="AlphaFoldDB" id="A0A5M8FSA2"/>
<feature type="domain" description="PPIase FKBP-type" evidence="8">
    <location>
        <begin position="32"/>
        <end position="113"/>
    </location>
</feature>
<evidence type="ECO:0000256" key="1">
    <source>
        <dbReference type="ARBA" id="ARBA00000971"/>
    </source>
</evidence>
<dbReference type="PROSITE" id="PS50059">
    <property type="entry name" value="FKBP_PPIASE"/>
    <property type="match status" value="1"/>
</dbReference>
<dbReference type="EC" id="5.2.1.8" evidence="6"/>
<gene>
    <name evidence="9" type="ORF">F2Q65_05715</name>
</gene>
<dbReference type="InterPro" id="IPR046357">
    <property type="entry name" value="PPIase_dom_sf"/>
</dbReference>
<comment type="similarity">
    <text evidence="2 6">Belongs to the FKBP-type PPIase family.</text>
</comment>
<name>A0A5M8FSA2_9GAMM</name>
<comment type="caution">
    <text evidence="9">The sequence shown here is derived from an EMBL/GenBank/DDBJ whole genome shotgun (WGS) entry which is preliminary data.</text>
</comment>
<dbReference type="InterPro" id="IPR048261">
    <property type="entry name" value="SlpA/SlyD-like_ins_sf"/>
</dbReference>
<evidence type="ECO:0000256" key="4">
    <source>
        <dbReference type="ARBA" id="ARBA00023235"/>
    </source>
</evidence>
<evidence type="ECO:0000256" key="7">
    <source>
        <dbReference type="SAM" id="MobiDB-lite"/>
    </source>
</evidence>
<evidence type="ECO:0000256" key="6">
    <source>
        <dbReference type="RuleBase" id="RU003915"/>
    </source>
</evidence>
<keyword evidence="4 5" id="KW-0413">Isomerase</keyword>
<dbReference type="Pfam" id="PF00254">
    <property type="entry name" value="FKBP_C"/>
    <property type="match status" value="1"/>
</dbReference>
<feature type="compositionally biased region" description="Low complexity" evidence="7">
    <location>
        <begin position="1"/>
        <end position="19"/>
    </location>
</feature>
<proteinExistence type="inferred from homology"/>